<evidence type="ECO:0000259" key="1">
    <source>
        <dbReference type="PROSITE" id="PS50943"/>
    </source>
</evidence>
<gene>
    <name evidence="2" type="ORF">HNP76_000337</name>
</gene>
<keyword evidence="3" id="KW-1185">Reference proteome</keyword>
<reference evidence="2 3" key="1">
    <citation type="submission" date="2020-08" db="EMBL/GenBank/DDBJ databases">
        <title>Genomic Encyclopedia of Type Strains, Phase IV (KMG-IV): sequencing the most valuable type-strain genomes for metagenomic binning, comparative biology and taxonomic classification.</title>
        <authorList>
            <person name="Goeker M."/>
        </authorList>
    </citation>
    <scope>NUCLEOTIDE SEQUENCE [LARGE SCALE GENOMIC DNA]</scope>
    <source>
        <strain evidence="2 3">DSM 103462</strain>
    </source>
</reference>
<protein>
    <submittedName>
        <fullName evidence="2">Transcriptional regulator with XRE-family HTH domain</fullName>
    </submittedName>
</protein>
<dbReference type="InterPro" id="IPR010982">
    <property type="entry name" value="Lambda_DNA-bd_dom_sf"/>
</dbReference>
<dbReference type="CDD" id="cd00093">
    <property type="entry name" value="HTH_XRE"/>
    <property type="match status" value="1"/>
</dbReference>
<evidence type="ECO:0000313" key="2">
    <source>
        <dbReference type="EMBL" id="MBB5224997.1"/>
    </source>
</evidence>
<dbReference type="GO" id="GO:0003677">
    <property type="term" value="F:DNA binding"/>
    <property type="evidence" value="ECO:0007669"/>
    <property type="project" value="InterPro"/>
</dbReference>
<name>A0A7W8G747_9SPIR</name>
<dbReference type="RefSeq" id="WP_184656828.1">
    <property type="nucleotide sequence ID" value="NZ_JACHFQ010000001.1"/>
</dbReference>
<dbReference type="AlphaFoldDB" id="A0A7W8G747"/>
<dbReference type="PROSITE" id="PS50943">
    <property type="entry name" value="HTH_CROC1"/>
    <property type="match status" value="1"/>
</dbReference>
<organism evidence="2 3">
    <name type="scientific">Treponema ruminis</name>
    <dbReference type="NCBI Taxonomy" id="744515"/>
    <lineage>
        <taxon>Bacteria</taxon>
        <taxon>Pseudomonadati</taxon>
        <taxon>Spirochaetota</taxon>
        <taxon>Spirochaetia</taxon>
        <taxon>Spirochaetales</taxon>
        <taxon>Treponemataceae</taxon>
        <taxon>Treponema</taxon>
    </lineage>
</organism>
<dbReference type="Gene3D" id="1.10.260.40">
    <property type="entry name" value="lambda repressor-like DNA-binding domains"/>
    <property type="match status" value="1"/>
</dbReference>
<dbReference type="InterPro" id="IPR001387">
    <property type="entry name" value="Cro/C1-type_HTH"/>
</dbReference>
<proteinExistence type="predicted"/>
<comment type="caution">
    <text evidence="2">The sequence shown here is derived from an EMBL/GenBank/DDBJ whole genome shotgun (WGS) entry which is preliminary data.</text>
</comment>
<sequence>MSDFWRRVDEELEYLGKNRTYLANKCEFSLTNFNLGIKRGSIPSADTAVKIAAVLGVSVEYLVNGTDNANSSKNHEEEQNQLRLYRKHSEIIKKCEELSSEKEKLLVDFLDKFSKC</sequence>
<dbReference type="Proteomes" id="UP000518887">
    <property type="component" value="Unassembled WGS sequence"/>
</dbReference>
<dbReference type="EMBL" id="JACHFQ010000001">
    <property type="protein sequence ID" value="MBB5224997.1"/>
    <property type="molecule type" value="Genomic_DNA"/>
</dbReference>
<feature type="domain" description="HTH cro/C1-type" evidence="1">
    <location>
        <begin position="41"/>
        <end position="62"/>
    </location>
</feature>
<dbReference type="SUPFAM" id="SSF47413">
    <property type="entry name" value="lambda repressor-like DNA-binding domains"/>
    <property type="match status" value="1"/>
</dbReference>
<accession>A0A7W8G747</accession>
<evidence type="ECO:0000313" key="3">
    <source>
        <dbReference type="Proteomes" id="UP000518887"/>
    </source>
</evidence>